<feature type="region of interest" description="Disordered" evidence="3">
    <location>
        <begin position="819"/>
        <end position="840"/>
    </location>
</feature>
<evidence type="ECO:0000256" key="2">
    <source>
        <dbReference type="PROSITE-ProRule" id="PRU00023"/>
    </source>
</evidence>
<reference evidence="5 6" key="1">
    <citation type="submission" date="2017-07" db="EMBL/GenBank/DDBJ databases">
        <title>Genome sequence of the Sordaria macrospora wild type strain R19027.</title>
        <authorList>
            <person name="Nowrousian M."/>
            <person name="Teichert I."/>
            <person name="Kueck U."/>
        </authorList>
    </citation>
    <scope>NUCLEOTIDE SEQUENCE [LARGE SCALE GENOMIC DNA]</scope>
    <source>
        <strain evidence="5 6">R19027</strain>
        <tissue evidence="5">Mycelium</tissue>
    </source>
</reference>
<dbReference type="PANTHER" id="PTHR24133:SF40">
    <property type="entry name" value="ANKYRIN REPEAT DOMAIN 44"/>
    <property type="match status" value="1"/>
</dbReference>
<dbReference type="PANTHER" id="PTHR24133">
    <property type="entry name" value="ANKYRIN DOMAIN-CONTAINING"/>
    <property type="match status" value="1"/>
</dbReference>
<keyword evidence="1" id="KW-0677">Repeat</keyword>
<name>A0A8S8ZQF2_SORMA</name>
<feature type="repeat" description="ANK" evidence="2">
    <location>
        <begin position="947"/>
        <end position="975"/>
    </location>
</feature>
<dbReference type="SMART" id="SM00248">
    <property type="entry name" value="ANK"/>
    <property type="match status" value="13"/>
</dbReference>
<protein>
    <recommendedName>
        <fullName evidence="4">Nephrocystin 3-like N-terminal domain-containing protein</fullName>
    </recommendedName>
</protein>
<evidence type="ECO:0000313" key="6">
    <source>
        <dbReference type="Proteomes" id="UP000433876"/>
    </source>
</evidence>
<evidence type="ECO:0000313" key="5">
    <source>
        <dbReference type="EMBL" id="KAA8632253.1"/>
    </source>
</evidence>
<dbReference type="EMBL" id="NMPR01000058">
    <property type="protein sequence ID" value="KAA8632253.1"/>
    <property type="molecule type" value="Genomic_DNA"/>
</dbReference>
<dbReference type="InterPro" id="IPR052391">
    <property type="entry name" value="E3_Ligase-Neurotoxin"/>
</dbReference>
<dbReference type="Pfam" id="PF13637">
    <property type="entry name" value="Ank_4"/>
    <property type="match status" value="1"/>
</dbReference>
<feature type="region of interest" description="Disordered" evidence="3">
    <location>
        <begin position="769"/>
        <end position="800"/>
    </location>
</feature>
<keyword evidence="2" id="KW-0040">ANK repeat</keyword>
<comment type="caution">
    <text evidence="5">The sequence shown here is derived from an EMBL/GenBank/DDBJ whole genome shotgun (WGS) entry which is preliminary data.</text>
</comment>
<dbReference type="Pfam" id="PF24883">
    <property type="entry name" value="NPHP3_N"/>
    <property type="match status" value="1"/>
</dbReference>
<sequence>MASIKPKITYQDIKQGVEVLWSADDPAVDIVAVPGLGTDPKNCWGSNVGKSNEFNWLDHKDGLKKDFLHSGKENNRIGARVLLYHSESAWLGSLKVKPELHHLAYALLEGLKGERKEAERRPIVFIGHSMGGLVIAKALCIARSKPRLFPNILEATTGAIFFGTPFEGTPAATFASVVDSVGSIRNATAGSSLLDLMKPDNLVLKELRRDFLSIAQDDTVGASMKVFCFTEEQPINLEKMSRKVFGVSWFAPNVLSFKMVPEKSARLEPYEAIALAKNHSNMITFDGWKDPAYKLIRGPIERIVRAAPGIAKSRFHSVRGHESEVTAVLDALEGVVSPKKMYHDLQKEVQLSDPSWILKEKECVSWLNVTPDSPATRCLWIRGTEGRGKSSAVVSIIDQMKAEDGSSHSQPLYAFFFCGSSHDTLTVEDMLKSLLYQLIKAQTRLFAHAKHFVRSEGKTATMTLTFENLWYSLLSIFSDSLVDKVYLIVHNLHDLPQSSDGTKKLLKKLQAEICPPGNADLGQRQSKVRWLFTSHRSNFSIQNSLRGTQTYEINLDDKEKYKDQVGNQLRKHADNRVRKLSDEKKYNRALAYFTSTLMGNRAQDTVWIDITCLRLAQIPPNTKETRIRRELAKIPEDLDQLLDSIWSKILNANDDDTEDVKELLRVLVLVKEPVTLGELAILTGFTIDDVQQSLDKCSLLVRIHDRKVVFVLENQVKEHLLKRSEKLLQVRGEEELKWQHGVLASRCFIYLVERFQSIEDEVVARQDKAKTSVQATAPETTHKELSSDTDGPASSDVEQEDLPQAADMLTPDHIDSGGAHDGDCLLSDSEDDSSVKPPVLEESNPYKLDLATLLYYPIKHWLYHSSLATKEFAERISSEDEFWSRNSIFRKKWLWAYAAIAKDPALGLLKSENFTALHTAASLGYPDLVAELMAKEHEDERDVRDSMFNTPLHLAAYWGRTAIVEELLSKNAPVDDGVKDHHDTPLAMAAAKGQVGAMSKLLEYGADVNAVSEDWGPIINCAIYSGNKDAVALLVNNKAILSVSKMSGEAQSFNIPPPLSLAALCSDLEMFDFLLTRCHDDLSTQDYETAFEWASRAGNTDVMERLILLPEFEAEDHVFQPDLDAAVEAEEWDSVEFLAKNEISRERANFDEAVIALVEDIDDNLGTLEVIGDNATAHLTKEKVNEALYIATDKEKAKLVSLLLTKFEADANATGPEFGDALTAAAHDGTTDIVEMLLHKGAIADSPTGWALQIAAAKGHKDVMRCLLDAHADVNRVIDDPRFPPCTALQAACEGGYDEIVKLLLDNNAHPDVGGGLFRHPIIAAARFGYPNILSMLIKKGADVNVKGGSSNESPLIFAASSLDVHSVVELLDNEADIHYVDDDGDIALITAAFFGDADLVKELLRRGSNVMHMDKRGVNALQAAIMSQSLECVQVLGDWISLIMLGIQKAVDAGDEAPVQQVLAKTRAEHAQIRREVVERQEAASEDLNGYVMTDFSINEGIDMDVDDVAAGPHGVHDTNGASGINVNTNSRAETTHNEVHHRGAGANGTGSGDEGQEDDIVQRTAQLRLSGDGSRGMQRGCGSNAGDGFVENKDEDDDADDNDEEGREGEEDEGGGEGEEDEDGEGEGYDAEYGYRV</sequence>
<dbReference type="SUPFAM" id="SSF53474">
    <property type="entry name" value="alpha/beta-Hydrolases"/>
    <property type="match status" value="1"/>
</dbReference>
<feature type="repeat" description="ANK" evidence="2">
    <location>
        <begin position="981"/>
        <end position="1013"/>
    </location>
</feature>
<dbReference type="InterPro" id="IPR036770">
    <property type="entry name" value="Ankyrin_rpt-contain_sf"/>
</dbReference>
<dbReference type="SUPFAM" id="SSF48403">
    <property type="entry name" value="Ankyrin repeat"/>
    <property type="match status" value="2"/>
</dbReference>
<dbReference type="Gene3D" id="3.40.50.300">
    <property type="entry name" value="P-loop containing nucleotide triphosphate hydrolases"/>
    <property type="match status" value="1"/>
</dbReference>
<dbReference type="InterPro" id="IPR002110">
    <property type="entry name" value="Ankyrin_rpt"/>
</dbReference>
<feature type="domain" description="Nephrocystin 3-like N-terminal" evidence="4">
    <location>
        <begin position="355"/>
        <end position="534"/>
    </location>
</feature>
<feature type="compositionally biased region" description="Acidic residues" evidence="3">
    <location>
        <begin position="1595"/>
        <end position="1632"/>
    </location>
</feature>
<dbReference type="InterPro" id="IPR056884">
    <property type="entry name" value="NPHP3-like_N"/>
</dbReference>
<feature type="region of interest" description="Disordered" evidence="3">
    <location>
        <begin position="1536"/>
        <end position="1558"/>
    </location>
</feature>
<feature type="repeat" description="ANK" evidence="2">
    <location>
        <begin position="1321"/>
        <end position="1349"/>
    </location>
</feature>
<dbReference type="InterPro" id="IPR027417">
    <property type="entry name" value="P-loop_NTPase"/>
</dbReference>
<dbReference type="InterPro" id="IPR029058">
    <property type="entry name" value="AB_hydrolase_fold"/>
</dbReference>
<feature type="repeat" description="ANK" evidence="2">
    <location>
        <begin position="1384"/>
        <end position="1416"/>
    </location>
</feature>
<organism evidence="5 6">
    <name type="scientific">Sordaria macrospora</name>
    <dbReference type="NCBI Taxonomy" id="5147"/>
    <lineage>
        <taxon>Eukaryota</taxon>
        <taxon>Fungi</taxon>
        <taxon>Dikarya</taxon>
        <taxon>Ascomycota</taxon>
        <taxon>Pezizomycotina</taxon>
        <taxon>Sordariomycetes</taxon>
        <taxon>Sordariomycetidae</taxon>
        <taxon>Sordariales</taxon>
        <taxon>Sordariaceae</taxon>
        <taxon>Sordaria</taxon>
    </lineage>
</organism>
<evidence type="ECO:0000256" key="1">
    <source>
        <dbReference type="ARBA" id="ARBA00022737"/>
    </source>
</evidence>
<dbReference type="Pfam" id="PF12796">
    <property type="entry name" value="Ank_2"/>
    <property type="match status" value="4"/>
</dbReference>
<evidence type="ECO:0000259" key="4">
    <source>
        <dbReference type="Pfam" id="PF24883"/>
    </source>
</evidence>
<dbReference type="VEuPathDB" id="FungiDB:SMAC_04673"/>
<dbReference type="PROSITE" id="PS50088">
    <property type="entry name" value="ANK_REPEAT"/>
    <property type="match status" value="4"/>
</dbReference>
<feature type="region of interest" description="Disordered" evidence="3">
    <location>
        <begin position="1570"/>
        <end position="1639"/>
    </location>
</feature>
<dbReference type="PROSITE" id="PS50297">
    <property type="entry name" value="ANK_REP_REGION"/>
    <property type="match status" value="3"/>
</dbReference>
<accession>A0A8S8ZQF2</accession>
<gene>
    <name evidence="5" type="ORF">SMACR_04673</name>
</gene>
<dbReference type="Gene3D" id="3.40.50.1820">
    <property type="entry name" value="alpha/beta hydrolase"/>
    <property type="match status" value="1"/>
</dbReference>
<dbReference type="Proteomes" id="UP000433876">
    <property type="component" value="Unassembled WGS sequence"/>
</dbReference>
<proteinExistence type="predicted"/>
<dbReference type="Gene3D" id="1.25.40.20">
    <property type="entry name" value="Ankyrin repeat-containing domain"/>
    <property type="match status" value="2"/>
</dbReference>
<evidence type="ECO:0000256" key="3">
    <source>
        <dbReference type="SAM" id="MobiDB-lite"/>
    </source>
</evidence>